<dbReference type="AlphaFoldDB" id="A0AAV9E3E3"/>
<protein>
    <recommendedName>
        <fullName evidence="2">DUF4283 domain-containing protein</fullName>
    </recommendedName>
</protein>
<name>A0AAV9E3E3_ACOCL</name>
<dbReference type="InterPro" id="IPR040256">
    <property type="entry name" value="At4g02000-like"/>
</dbReference>
<reference evidence="3" key="2">
    <citation type="submission" date="2023-06" db="EMBL/GenBank/DDBJ databases">
        <authorList>
            <person name="Ma L."/>
            <person name="Liu K.-W."/>
            <person name="Li Z."/>
            <person name="Hsiao Y.-Y."/>
            <person name="Qi Y."/>
            <person name="Fu T."/>
            <person name="Tang G."/>
            <person name="Zhang D."/>
            <person name="Sun W.-H."/>
            <person name="Liu D.-K."/>
            <person name="Li Y."/>
            <person name="Chen G.-Z."/>
            <person name="Liu X.-D."/>
            <person name="Liao X.-Y."/>
            <person name="Jiang Y.-T."/>
            <person name="Yu X."/>
            <person name="Hao Y."/>
            <person name="Huang J."/>
            <person name="Zhao X.-W."/>
            <person name="Ke S."/>
            <person name="Chen Y.-Y."/>
            <person name="Wu W.-L."/>
            <person name="Hsu J.-L."/>
            <person name="Lin Y.-F."/>
            <person name="Huang M.-D."/>
            <person name="Li C.-Y."/>
            <person name="Huang L."/>
            <person name="Wang Z.-W."/>
            <person name="Zhao X."/>
            <person name="Zhong W.-Y."/>
            <person name="Peng D.-H."/>
            <person name="Ahmad S."/>
            <person name="Lan S."/>
            <person name="Zhang J.-S."/>
            <person name="Tsai W.-C."/>
            <person name="Van De Peer Y."/>
            <person name="Liu Z.-J."/>
        </authorList>
    </citation>
    <scope>NUCLEOTIDE SEQUENCE</scope>
    <source>
        <strain evidence="3">CP</strain>
        <tissue evidence="3">Leaves</tissue>
    </source>
</reference>
<sequence>MVGPVPPGVHPKAGTIDRVLLSLKGGKEVGETSAAGALRQAVRGQGLHPPQAAGRPQRGPDTGYRAQNGKGPQRGSRHTQPSLRAVLAPQPKTWAQLLPPTSSSTRSTALEKIDPGVEDGQVTISCLPEDTFEIENHWKLSLLGYVIGKRPYYKPFVDFLHRTWKPKGSLEILMREGGFFIAKFSQEEDLRTVIEGGPWLMSGRPIVLRQWTKDIRMEIERLESIPIWVRFPSLPLHMWGQRMLSKLASAIGTPLYSDMATAERSRIIYARVCIEVSAKTILPDFIRVRDGEELRIVQVEYEWKPIPCKACCTFGHTDAQCGASSGHSQETHGKAMPHEVRSSTEWRIVSNGKRAPIQAAPHQNDTSVSPTILNNGFSVLTTQEVNEVGQIEVLSENLVSTTQPASALEEVQEVHQPKVPVTCEEEHEVHQNTSAQGTCHTHENVPPVEVSRAVPLQTGQGEDMNPQGRPSDMASNPKAVEVHLKGQQESDSLTDSTLGPFDDLKNLLTHPQGRNEEGIHILVYSLKKTVDLQVWQRFRSTV</sequence>
<organism evidence="3 4">
    <name type="scientific">Acorus calamus</name>
    <name type="common">Sweet flag</name>
    <dbReference type="NCBI Taxonomy" id="4465"/>
    <lineage>
        <taxon>Eukaryota</taxon>
        <taxon>Viridiplantae</taxon>
        <taxon>Streptophyta</taxon>
        <taxon>Embryophyta</taxon>
        <taxon>Tracheophyta</taxon>
        <taxon>Spermatophyta</taxon>
        <taxon>Magnoliopsida</taxon>
        <taxon>Liliopsida</taxon>
        <taxon>Acoraceae</taxon>
        <taxon>Acorus</taxon>
    </lineage>
</organism>
<evidence type="ECO:0000313" key="4">
    <source>
        <dbReference type="Proteomes" id="UP001180020"/>
    </source>
</evidence>
<dbReference type="PANTHER" id="PTHR31286:SF180">
    <property type="entry name" value="OS10G0362600 PROTEIN"/>
    <property type="match status" value="1"/>
</dbReference>
<evidence type="ECO:0000259" key="2">
    <source>
        <dbReference type="Pfam" id="PF14111"/>
    </source>
</evidence>
<dbReference type="EMBL" id="JAUJYO010000009">
    <property type="protein sequence ID" value="KAK1307939.1"/>
    <property type="molecule type" value="Genomic_DNA"/>
</dbReference>
<dbReference type="InterPro" id="IPR025558">
    <property type="entry name" value="DUF4283"/>
</dbReference>
<evidence type="ECO:0000256" key="1">
    <source>
        <dbReference type="SAM" id="MobiDB-lite"/>
    </source>
</evidence>
<dbReference type="Proteomes" id="UP001180020">
    <property type="component" value="Unassembled WGS sequence"/>
</dbReference>
<keyword evidence="4" id="KW-1185">Reference proteome</keyword>
<dbReference type="Pfam" id="PF14111">
    <property type="entry name" value="DUF4283"/>
    <property type="match status" value="1"/>
</dbReference>
<comment type="caution">
    <text evidence="3">The sequence shown here is derived from an EMBL/GenBank/DDBJ whole genome shotgun (WGS) entry which is preliminary data.</text>
</comment>
<gene>
    <name evidence="3" type="ORF">QJS10_CPA09g00575</name>
</gene>
<accession>A0AAV9E3E3</accession>
<proteinExistence type="predicted"/>
<reference evidence="3" key="1">
    <citation type="journal article" date="2023" name="Nat. Commun.">
        <title>Diploid and tetraploid genomes of Acorus and the evolution of monocots.</title>
        <authorList>
            <person name="Ma L."/>
            <person name="Liu K.W."/>
            <person name="Li Z."/>
            <person name="Hsiao Y.Y."/>
            <person name="Qi Y."/>
            <person name="Fu T."/>
            <person name="Tang G.D."/>
            <person name="Zhang D."/>
            <person name="Sun W.H."/>
            <person name="Liu D.K."/>
            <person name="Li Y."/>
            <person name="Chen G.Z."/>
            <person name="Liu X.D."/>
            <person name="Liao X.Y."/>
            <person name="Jiang Y.T."/>
            <person name="Yu X."/>
            <person name="Hao Y."/>
            <person name="Huang J."/>
            <person name="Zhao X.W."/>
            <person name="Ke S."/>
            <person name="Chen Y.Y."/>
            <person name="Wu W.L."/>
            <person name="Hsu J.L."/>
            <person name="Lin Y.F."/>
            <person name="Huang M.D."/>
            <person name="Li C.Y."/>
            <person name="Huang L."/>
            <person name="Wang Z.W."/>
            <person name="Zhao X."/>
            <person name="Zhong W.Y."/>
            <person name="Peng D.H."/>
            <person name="Ahmad S."/>
            <person name="Lan S."/>
            <person name="Zhang J.S."/>
            <person name="Tsai W.C."/>
            <person name="Van de Peer Y."/>
            <person name="Liu Z.J."/>
        </authorList>
    </citation>
    <scope>NUCLEOTIDE SEQUENCE</scope>
    <source>
        <strain evidence="3">CP</strain>
    </source>
</reference>
<feature type="region of interest" description="Disordered" evidence="1">
    <location>
        <begin position="42"/>
        <end position="80"/>
    </location>
</feature>
<feature type="domain" description="DUF4283" evidence="2">
    <location>
        <begin position="135"/>
        <end position="216"/>
    </location>
</feature>
<evidence type="ECO:0000313" key="3">
    <source>
        <dbReference type="EMBL" id="KAK1307939.1"/>
    </source>
</evidence>
<dbReference type="PANTHER" id="PTHR31286">
    <property type="entry name" value="GLYCINE-RICH CELL WALL STRUCTURAL PROTEIN 1.8-LIKE"/>
    <property type="match status" value="1"/>
</dbReference>